<dbReference type="AlphaFoldDB" id="A0A9D1RZ96"/>
<evidence type="ECO:0000256" key="4">
    <source>
        <dbReference type="ARBA" id="ARBA00022840"/>
    </source>
</evidence>
<dbReference type="Pfam" id="PF00005">
    <property type="entry name" value="ABC_tran"/>
    <property type="match status" value="1"/>
</dbReference>
<dbReference type="GO" id="GO:0005524">
    <property type="term" value="F:ATP binding"/>
    <property type="evidence" value="ECO:0007669"/>
    <property type="project" value="UniProtKB-KW"/>
</dbReference>
<dbReference type="Gene3D" id="3.40.50.300">
    <property type="entry name" value="P-loop containing nucleotide triphosphate hydrolases"/>
    <property type="match status" value="1"/>
</dbReference>
<dbReference type="InterPro" id="IPR003593">
    <property type="entry name" value="AAA+_ATPase"/>
</dbReference>
<name>A0A9D1RZ96_9MICC</name>
<evidence type="ECO:0000313" key="6">
    <source>
        <dbReference type="EMBL" id="HIW98534.1"/>
    </source>
</evidence>
<dbReference type="PROSITE" id="PS50893">
    <property type="entry name" value="ABC_TRANSPORTER_2"/>
    <property type="match status" value="1"/>
</dbReference>
<evidence type="ECO:0000313" key="7">
    <source>
        <dbReference type="Proteomes" id="UP000824151"/>
    </source>
</evidence>
<dbReference type="InterPro" id="IPR027417">
    <property type="entry name" value="P-loop_NTPase"/>
</dbReference>
<dbReference type="EMBL" id="DXGD01000006">
    <property type="protein sequence ID" value="HIW98534.1"/>
    <property type="molecule type" value="Genomic_DNA"/>
</dbReference>
<comment type="caution">
    <text evidence="6">The sequence shown here is derived from an EMBL/GenBank/DDBJ whole genome shotgun (WGS) entry which is preliminary data.</text>
</comment>
<dbReference type="SUPFAM" id="SSF52540">
    <property type="entry name" value="P-loop containing nucleoside triphosphate hydrolases"/>
    <property type="match status" value="1"/>
</dbReference>
<evidence type="ECO:0000256" key="2">
    <source>
        <dbReference type="ARBA" id="ARBA00022448"/>
    </source>
</evidence>
<keyword evidence="3" id="KW-0547">Nucleotide-binding</keyword>
<keyword evidence="4 6" id="KW-0067">ATP-binding</keyword>
<gene>
    <name evidence="6" type="ORF">H9871_00155</name>
</gene>
<dbReference type="PANTHER" id="PTHR43335">
    <property type="entry name" value="ABC TRANSPORTER, ATP-BINDING PROTEIN"/>
    <property type="match status" value="1"/>
</dbReference>
<protein>
    <submittedName>
        <fullName evidence="6">ATP-binding cassette domain-containing protein</fullName>
    </submittedName>
</protein>
<dbReference type="GO" id="GO:0016887">
    <property type="term" value="F:ATP hydrolysis activity"/>
    <property type="evidence" value="ECO:0007669"/>
    <property type="project" value="InterPro"/>
</dbReference>
<feature type="domain" description="ABC transporter" evidence="5">
    <location>
        <begin position="2"/>
        <end position="227"/>
    </location>
</feature>
<proteinExistence type="inferred from homology"/>
<evidence type="ECO:0000259" key="5">
    <source>
        <dbReference type="PROSITE" id="PS50893"/>
    </source>
</evidence>
<dbReference type="Proteomes" id="UP000824151">
    <property type="component" value="Unassembled WGS sequence"/>
</dbReference>
<accession>A0A9D1RZ96</accession>
<dbReference type="PANTHER" id="PTHR43335:SF4">
    <property type="entry name" value="ABC TRANSPORTER, ATP-BINDING PROTEIN"/>
    <property type="match status" value="1"/>
</dbReference>
<reference evidence="6" key="2">
    <citation type="submission" date="2021-04" db="EMBL/GenBank/DDBJ databases">
        <authorList>
            <person name="Gilroy R."/>
        </authorList>
    </citation>
    <scope>NUCLEOTIDE SEQUENCE</scope>
    <source>
        <strain evidence="6">ChiHejej3B27-3195</strain>
    </source>
</reference>
<dbReference type="InterPro" id="IPR003439">
    <property type="entry name" value="ABC_transporter-like_ATP-bd"/>
</dbReference>
<dbReference type="SMART" id="SM00382">
    <property type="entry name" value="AAA"/>
    <property type="match status" value="1"/>
</dbReference>
<sequence length="303" mass="32324">MITAQNLRKSYGSTVAVDGITFTARPGKVTGFLGPNGAGKSTTMRMALGLDHPSGGSITVNGRRYAEHRAPLREVGAVLDAGATHPGRSGQQHLSVLAATHKIPRSRVDEVIGLTGLQHVANKRIKGYSLGMNQRLGIAAAMLGDPATLIFDEPVNGLDPEGVRWVRQLARRLAGEGRTVFVSSHLMSEMAQTADHLVILGRGSIVADQPIQELIEAGGESRVLVRSEDATALMTALSAPHVTLSSRDAETFEVIGLDARSIGRRALDVGVVVHELTPLHSSLEESYLKITQDHVEYRSGGPR</sequence>
<keyword evidence="2" id="KW-0813">Transport</keyword>
<comment type="similarity">
    <text evidence="1">Belongs to the ABC transporter superfamily.</text>
</comment>
<organism evidence="6 7">
    <name type="scientific">Candidatus Nesterenkonia stercoripullorum</name>
    <dbReference type="NCBI Taxonomy" id="2838701"/>
    <lineage>
        <taxon>Bacteria</taxon>
        <taxon>Bacillati</taxon>
        <taxon>Actinomycetota</taxon>
        <taxon>Actinomycetes</taxon>
        <taxon>Micrococcales</taxon>
        <taxon>Micrococcaceae</taxon>
        <taxon>Nesterenkonia</taxon>
    </lineage>
</organism>
<evidence type="ECO:0000256" key="3">
    <source>
        <dbReference type="ARBA" id="ARBA00022741"/>
    </source>
</evidence>
<reference evidence="6" key="1">
    <citation type="journal article" date="2021" name="PeerJ">
        <title>Extensive microbial diversity within the chicken gut microbiome revealed by metagenomics and culture.</title>
        <authorList>
            <person name="Gilroy R."/>
            <person name="Ravi A."/>
            <person name="Getino M."/>
            <person name="Pursley I."/>
            <person name="Horton D.L."/>
            <person name="Alikhan N.F."/>
            <person name="Baker D."/>
            <person name="Gharbi K."/>
            <person name="Hall N."/>
            <person name="Watson M."/>
            <person name="Adriaenssens E.M."/>
            <person name="Foster-Nyarko E."/>
            <person name="Jarju S."/>
            <person name="Secka A."/>
            <person name="Antonio M."/>
            <person name="Oren A."/>
            <person name="Chaudhuri R.R."/>
            <person name="La Ragione R."/>
            <person name="Hildebrand F."/>
            <person name="Pallen M.J."/>
        </authorList>
    </citation>
    <scope>NUCLEOTIDE SEQUENCE</scope>
    <source>
        <strain evidence="6">ChiHejej3B27-3195</strain>
    </source>
</reference>
<evidence type="ECO:0000256" key="1">
    <source>
        <dbReference type="ARBA" id="ARBA00005417"/>
    </source>
</evidence>